<dbReference type="Proteomes" id="UP000019364">
    <property type="component" value="Unassembled WGS sequence"/>
</dbReference>
<organism evidence="1 2">
    <name type="scientific">Paenibacillus pini JCM 16418</name>
    <dbReference type="NCBI Taxonomy" id="1236976"/>
    <lineage>
        <taxon>Bacteria</taxon>
        <taxon>Bacillati</taxon>
        <taxon>Bacillota</taxon>
        <taxon>Bacilli</taxon>
        <taxon>Bacillales</taxon>
        <taxon>Paenibacillaceae</taxon>
        <taxon>Paenibacillus</taxon>
    </lineage>
</organism>
<evidence type="ECO:0000313" key="2">
    <source>
        <dbReference type="Proteomes" id="UP000019364"/>
    </source>
</evidence>
<accession>W7Z4D5</accession>
<dbReference type="eggNOG" id="COG0470">
    <property type="taxonomic scope" value="Bacteria"/>
</dbReference>
<reference evidence="1 2" key="1">
    <citation type="journal article" date="2014" name="Genome Announc.">
        <title>Draft Genome Sequence of Paenibacillus pini JCM 16418T, Isolated from the Rhizosphere of Pine Tree.</title>
        <authorList>
            <person name="Yuki M."/>
            <person name="Oshima K."/>
            <person name="Suda W."/>
            <person name="Oshida Y."/>
            <person name="Kitamura K."/>
            <person name="Iida Y."/>
            <person name="Hattori M."/>
            <person name="Ohkuma M."/>
        </authorList>
    </citation>
    <scope>NUCLEOTIDE SEQUENCE [LARGE SCALE GENOMIC DNA]</scope>
    <source>
        <strain evidence="1 2">JCM 16418</strain>
    </source>
</reference>
<dbReference type="RefSeq" id="WP_036650444.1">
    <property type="nucleotide sequence ID" value="NZ_BAVZ01000010.1"/>
</dbReference>
<dbReference type="InterPro" id="IPR027417">
    <property type="entry name" value="P-loop_NTPase"/>
</dbReference>
<proteinExistence type="predicted"/>
<dbReference type="SUPFAM" id="SSF52540">
    <property type="entry name" value="P-loop containing nucleoside triphosphate hydrolases"/>
    <property type="match status" value="1"/>
</dbReference>
<protein>
    <submittedName>
        <fullName evidence="1">Uncharacterized protein</fullName>
    </submittedName>
</protein>
<name>W7Z4D5_9BACL</name>
<evidence type="ECO:0000313" key="1">
    <source>
        <dbReference type="EMBL" id="GAF09219.1"/>
    </source>
</evidence>
<sequence>MLVFVEGLPGAGKSTNSGLLYRQFERNGFKTRWVHELDRPHPVLFFNEACLTMDEYQNWKNRHNLVHSFMDNLVQIREQTVGIDLLELSWNYQKDISEKAFIELQEKDAWNCTVEEYMDIALEKWRVFAKKAAEEPEQVVLLDSCIFQYQIFTFQLANAPKHMLAHFTDALWEIVMPLQPKLIMLYRNSVTDAIDHLRQVRGEAFFQLIWNRDRHRPYYMHRPDQVDSYFDFLADYHLLAQELYEKAPCPKLSIDVTSGDWPIYEHQLLSFCGLTPIQDTPTTFDEGEFSNSQLGLTLKVERIADEYFMIDPSGHPHKLHPRSSKEFYIRDLPVILTMDSENKIIMGGSDLISRWTETGLIYQRKDI</sequence>
<gene>
    <name evidence="1" type="ORF">JCM16418_3339</name>
</gene>
<dbReference type="EMBL" id="BAVZ01000010">
    <property type="protein sequence ID" value="GAF09219.1"/>
    <property type="molecule type" value="Genomic_DNA"/>
</dbReference>
<dbReference type="STRING" id="1236976.JCM16418_3339"/>
<dbReference type="AlphaFoldDB" id="W7Z4D5"/>
<comment type="caution">
    <text evidence="1">The sequence shown here is derived from an EMBL/GenBank/DDBJ whole genome shotgun (WGS) entry which is preliminary data.</text>
</comment>
<dbReference type="Gene3D" id="3.40.50.300">
    <property type="entry name" value="P-loop containing nucleotide triphosphate hydrolases"/>
    <property type="match status" value="1"/>
</dbReference>
<keyword evidence="2" id="KW-1185">Reference proteome</keyword>
<dbReference type="OrthoDB" id="8211253at2"/>